<accession>A0A0R2AD85</accession>
<keyword evidence="5" id="KW-1185">Reference proteome</keyword>
<evidence type="ECO:0000313" key="5">
    <source>
        <dbReference type="Proteomes" id="UP000051008"/>
    </source>
</evidence>
<dbReference type="RefSeq" id="WP_056976688.1">
    <property type="nucleotide sequence ID" value="NZ_AYYP01000030.1"/>
</dbReference>
<evidence type="ECO:0000256" key="1">
    <source>
        <dbReference type="ARBA" id="ARBA00022679"/>
    </source>
</evidence>
<evidence type="ECO:0000259" key="2">
    <source>
        <dbReference type="Pfam" id="PF26334"/>
    </source>
</evidence>
<dbReference type="Proteomes" id="UP000051008">
    <property type="component" value="Unassembled WGS sequence"/>
</dbReference>
<name>A0A0R2AD85_9LACO</name>
<sequence length="338" mass="38970">MNKVLISLSDKKSNDAGPKAKRDIEKFLLEDGFKLWKLNFKLETGMISRFQKLFVKFSVIPRYLRKNKDVDAFFIQYPLYSTYLTESLIEQIRNKTNAKLYFIIHDIESLRLFVNDDSYKKSEIEMFNKTDGLVVHNDKMKTWLLNQGVKVPMESLEIFDYDNPEPLVNNSGYEGSVCFAGNLAKAEFLDKLQINHLLKVFGPNNKNVYPKNIEYGGQYTPEQLPRELKQNFGLVWDGDTTTSCTGVFGEYMKYNNPHKVSLYLSSGLPVIIWKKAALAEFIESNNLGIAIDSLNDVDEILNKLSLEEYRQKKENVMKMAAKLRSGFYIKKAVSKVIN</sequence>
<dbReference type="PIRSF" id="PIRSF007023">
    <property type="entry name" value="UDP-Galf_transf"/>
    <property type="match status" value="1"/>
</dbReference>
<dbReference type="Pfam" id="PF26337">
    <property type="entry name" value="Gtf3_C"/>
    <property type="match status" value="1"/>
</dbReference>
<evidence type="ECO:0000259" key="3">
    <source>
        <dbReference type="Pfam" id="PF26337"/>
    </source>
</evidence>
<dbReference type="AlphaFoldDB" id="A0A0R2AD85"/>
<evidence type="ECO:0008006" key="6">
    <source>
        <dbReference type="Google" id="ProtNLM"/>
    </source>
</evidence>
<dbReference type="InterPro" id="IPR058592">
    <property type="entry name" value="Gtf3_C"/>
</dbReference>
<dbReference type="Gene3D" id="3.40.50.2000">
    <property type="entry name" value="Glycogen Phosphorylase B"/>
    <property type="match status" value="2"/>
</dbReference>
<dbReference type="Pfam" id="PF26334">
    <property type="entry name" value="Gtf3_N"/>
    <property type="match status" value="1"/>
</dbReference>
<dbReference type="InterPro" id="IPR058591">
    <property type="entry name" value="Gtf3_N"/>
</dbReference>
<feature type="domain" description="Glucosyltransferase 3-like N-terminal" evidence="2">
    <location>
        <begin position="5"/>
        <end position="158"/>
    </location>
</feature>
<feature type="domain" description="Glucosyltransferase 3-like C-terminal" evidence="3">
    <location>
        <begin position="177"/>
        <end position="335"/>
    </location>
</feature>
<dbReference type="EMBL" id="AYYP01000030">
    <property type="protein sequence ID" value="KRM64578.1"/>
    <property type="molecule type" value="Genomic_DNA"/>
</dbReference>
<protein>
    <recommendedName>
        <fullName evidence="6">Galactofuranosyltransferase</fullName>
    </recommendedName>
</protein>
<dbReference type="OrthoDB" id="9790931at2"/>
<reference evidence="4 5" key="1">
    <citation type="journal article" date="2015" name="Genome Announc.">
        <title>Expanding the biotechnology potential of lactobacilli through comparative genomics of 213 strains and associated genera.</title>
        <authorList>
            <person name="Sun Z."/>
            <person name="Harris H.M."/>
            <person name="McCann A."/>
            <person name="Guo C."/>
            <person name="Argimon S."/>
            <person name="Zhang W."/>
            <person name="Yang X."/>
            <person name="Jeffery I.B."/>
            <person name="Cooney J.C."/>
            <person name="Kagawa T.F."/>
            <person name="Liu W."/>
            <person name="Song Y."/>
            <person name="Salvetti E."/>
            <person name="Wrobel A."/>
            <person name="Rasinkangas P."/>
            <person name="Parkhill J."/>
            <person name="Rea M.C."/>
            <person name="O'Sullivan O."/>
            <person name="Ritari J."/>
            <person name="Douillard F.P."/>
            <person name="Paul Ross R."/>
            <person name="Yang R."/>
            <person name="Briner A.E."/>
            <person name="Felis G.E."/>
            <person name="de Vos W.M."/>
            <person name="Barrangou R."/>
            <person name="Klaenhammer T.R."/>
            <person name="Caufield P.W."/>
            <person name="Cui Y."/>
            <person name="Zhang H."/>
            <person name="O'Toole P.W."/>
        </authorList>
    </citation>
    <scope>NUCLEOTIDE SEQUENCE [LARGE SCALE GENOMIC DNA]</scope>
    <source>
        <strain evidence="4 5">DSM 20509</strain>
    </source>
</reference>
<dbReference type="PATRIC" id="fig|1423718.3.peg.1926"/>
<gene>
    <name evidence="4" type="ORF">FC14_GL001856</name>
</gene>
<proteinExistence type="predicted"/>
<organism evidence="4 5">
    <name type="scientific">Ligilactobacillus agilis DSM 20509</name>
    <dbReference type="NCBI Taxonomy" id="1423718"/>
    <lineage>
        <taxon>Bacteria</taxon>
        <taxon>Bacillati</taxon>
        <taxon>Bacillota</taxon>
        <taxon>Bacilli</taxon>
        <taxon>Lactobacillales</taxon>
        <taxon>Lactobacillaceae</taxon>
        <taxon>Ligilactobacillus</taxon>
    </lineage>
</organism>
<comment type="caution">
    <text evidence="4">The sequence shown here is derived from an EMBL/GenBank/DDBJ whole genome shotgun (WGS) entry which is preliminary data.</text>
</comment>
<keyword evidence="1" id="KW-0808">Transferase</keyword>
<evidence type="ECO:0000313" key="4">
    <source>
        <dbReference type="EMBL" id="KRM64578.1"/>
    </source>
</evidence>